<keyword evidence="1" id="KW-1133">Transmembrane helix</keyword>
<dbReference type="AlphaFoldDB" id="A0A1A9WGC2"/>
<accession>A0A1A9WGC2</accession>
<dbReference type="Proteomes" id="UP000091820">
    <property type="component" value="Unassembled WGS sequence"/>
</dbReference>
<evidence type="ECO:0000313" key="3">
    <source>
        <dbReference type="Proteomes" id="UP000091820"/>
    </source>
</evidence>
<reference evidence="3" key="1">
    <citation type="submission" date="2014-03" db="EMBL/GenBank/DDBJ databases">
        <authorList>
            <person name="Aksoy S."/>
            <person name="Warren W."/>
            <person name="Wilson R.K."/>
        </authorList>
    </citation>
    <scope>NUCLEOTIDE SEQUENCE [LARGE SCALE GENOMIC DNA]</scope>
    <source>
        <strain evidence="3">IAEA</strain>
    </source>
</reference>
<dbReference type="VEuPathDB" id="VectorBase:GBRI018723"/>
<proteinExistence type="predicted"/>
<keyword evidence="3" id="KW-1185">Reference proteome</keyword>
<name>A0A1A9WGC2_9MUSC</name>
<keyword evidence="1" id="KW-0472">Membrane</keyword>
<sequence length="144" mass="14857">MALRGLEDGEDEQERVIRERALDKGLITFAPLAVNFCRAAKAVAFKLSNISGCNCIGVCGVTGVLGGFTGLFAAVSQLNLMWTLFAVVAIAVASVAVVVVVVAAAAAAAAAAVAAVAVVVADGRAGGGWQYTKRKKRLTRFLFK</sequence>
<reference evidence="2" key="2">
    <citation type="submission" date="2020-05" db="UniProtKB">
        <authorList>
            <consortium name="EnsemblMetazoa"/>
        </authorList>
    </citation>
    <scope>IDENTIFICATION</scope>
    <source>
        <strain evidence="2">IAEA</strain>
    </source>
</reference>
<feature type="transmembrane region" description="Helical" evidence="1">
    <location>
        <begin position="55"/>
        <end position="75"/>
    </location>
</feature>
<dbReference type="EnsemblMetazoa" id="GBRI018723-RA">
    <property type="protein sequence ID" value="GBRI018723-PA"/>
    <property type="gene ID" value="GBRI018723"/>
</dbReference>
<evidence type="ECO:0000256" key="1">
    <source>
        <dbReference type="SAM" id="Phobius"/>
    </source>
</evidence>
<organism evidence="2 3">
    <name type="scientific">Glossina brevipalpis</name>
    <dbReference type="NCBI Taxonomy" id="37001"/>
    <lineage>
        <taxon>Eukaryota</taxon>
        <taxon>Metazoa</taxon>
        <taxon>Ecdysozoa</taxon>
        <taxon>Arthropoda</taxon>
        <taxon>Hexapoda</taxon>
        <taxon>Insecta</taxon>
        <taxon>Pterygota</taxon>
        <taxon>Neoptera</taxon>
        <taxon>Endopterygota</taxon>
        <taxon>Diptera</taxon>
        <taxon>Brachycera</taxon>
        <taxon>Muscomorpha</taxon>
        <taxon>Hippoboscoidea</taxon>
        <taxon>Glossinidae</taxon>
        <taxon>Glossina</taxon>
    </lineage>
</organism>
<evidence type="ECO:0000313" key="2">
    <source>
        <dbReference type="EnsemblMetazoa" id="GBRI018723-PA"/>
    </source>
</evidence>
<keyword evidence="1" id="KW-0812">Transmembrane</keyword>
<feature type="transmembrane region" description="Helical" evidence="1">
    <location>
        <begin position="87"/>
        <end position="120"/>
    </location>
</feature>
<protein>
    <submittedName>
        <fullName evidence="2">Uncharacterized protein</fullName>
    </submittedName>
</protein>